<reference evidence="8 9" key="1">
    <citation type="submission" date="2023-07" db="EMBL/GenBank/DDBJ databases">
        <title>Genomic Encyclopedia of Type Strains, Phase IV (KMG-IV): sequencing the most valuable type-strain genomes for metagenomic binning, comparative biology and taxonomic classification.</title>
        <authorList>
            <person name="Goeker M."/>
        </authorList>
    </citation>
    <scope>NUCLEOTIDE SEQUENCE [LARGE SCALE GENOMIC DNA]</scope>
    <source>
        <strain evidence="8 9">DSM 29005</strain>
    </source>
</reference>
<evidence type="ECO:0000313" key="8">
    <source>
        <dbReference type="EMBL" id="MDQ0231805.1"/>
    </source>
</evidence>
<dbReference type="EMBL" id="JAUSUD010000015">
    <property type="protein sequence ID" value="MDQ0231805.1"/>
    <property type="molecule type" value="Genomic_DNA"/>
</dbReference>
<keyword evidence="9" id="KW-1185">Reference proteome</keyword>
<dbReference type="PROSITE" id="PS51123">
    <property type="entry name" value="OMPA_2"/>
    <property type="match status" value="1"/>
</dbReference>
<evidence type="ECO:0000313" key="9">
    <source>
        <dbReference type="Proteomes" id="UP001234495"/>
    </source>
</evidence>
<feature type="domain" description="OmpA-like" evidence="7">
    <location>
        <begin position="353"/>
        <end position="472"/>
    </location>
</feature>
<dbReference type="Gene3D" id="3.30.1330.60">
    <property type="entry name" value="OmpA-like domain"/>
    <property type="match status" value="1"/>
</dbReference>
<dbReference type="Proteomes" id="UP001234495">
    <property type="component" value="Unassembled WGS sequence"/>
</dbReference>
<dbReference type="RefSeq" id="WP_307343380.1">
    <property type="nucleotide sequence ID" value="NZ_JAUSUD010000015.1"/>
</dbReference>
<keyword evidence="3" id="KW-0998">Cell outer membrane</keyword>
<dbReference type="PROSITE" id="PS51257">
    <property type="entry name" value="PROKAR_LIPOPROTEIN"/>
    <property type="match status" value="1"/>
</dbReference>
<keyword evidence="2 4" id="KW-0472">Membrane</keyword>
<proteinExistence type="predicted"/>
<evidence type="ECO:0000256" key="5">
    <source>
        <dbReference type="SAM" id="MobiDB-lite"/>
    </source>
</evidence>
<dbReference type="InterPro" id="IPR006665">
    <property type="entry name" value="OmpA-like"/>
</dbReference>
<evidence type="ECO:0000256" key="6">
    <source>
        <dbReference type="SAM" id="SignalP"/>
    </source>
</evidence>
<protein>
    <submittedName>
        <fullName evidence="8">Outer membrane protein OmpA-like peptidoglycan-associated protein</fullName>
    </submittedName>
</protein>
<dbReference type="CDD" id="cd07185">
    <property type="entry name" value="OmpA_C-like"/>
    <property type="match status" value="1"/>
</dbReference>
<evidence type="ECO:0000256" key="2">
    <source>
        <dbReference type="ARBA" id="ARBA00023136"/>
    </source>
</evidence>
<name>A0ABT9ZHP3_9BACI</name>
<keyword evidence="6" id="KW-0732">Signal</keyword>
<evidence type="ECO:0000256" key="1">
    <source>
        <dbReference type="ARBA" id="ARBA00004442"/>
    </source>
</evidence>
<dbReference type="Pfam" id="PF00691">
    <property type="entry name" value="OmpA"/>
    <property type="match status" value="1"/>
</dbReference>
<comment type="subcellular location">
    <subcellularLocation>
        <location evidence="1">Cell outer membrane</location>
    </subcellularLocation>
</comment>
<sequence>MERKTKWLILIVTAIVFLVGCANNQETQTVEENSRAVEKETSKEDKNEEETDNNKADKDVTNIELSGEVVNENGVITVKGKSNLLAGTRVEVDWLDRPFSVRNPICLLCEKDAEVDKNGNFDYEIPTELQNYGPIYVTIDVILGGLGQADEIEAVYGEHGENLEGPFVYKHEILEEEYQKIHASILVNPTEEQKVYPIETPKREETPDDYANTNVWIDTELTNDHHYFYVKGKSNLLEGTDLVASYYSSKDATLAQNWVSSKANVVSDGTFILQIPYDTITDSGYIKITSKPTNSHILKTKMKQIYGEHFEKMSGEQVIANKEDGNGNMIEVILHPKPPIVKAPEKTNLTTDGEETKIQLPDDILFDHDKSELKPDAQKTLNEVIKALETLKSDTVIHINGHTDNTGEDQYNKTLSEKRAQAVETYVRQNGKVNHINISTTGYGETKPIALNTTEEGKAKNRRVEIVINPQE</sequence>
<evidence type="ECO:0000259" key="7">
    <source>
        <dbReference type="PROSITE" id="PS51123"/>
    </source>
</evidence>
<dbReference type="InterPro" id="IPR036737">
    <property type="entry name" value="OmpA-like_sf"/>
</dbReference>
<dbReference type="InterPro" id="IPR006664">
    <property type="entry name" value="OMP_bac"/>
</dbReference>
<accession>A0ABT9ZHP3</accession>
<dbReference type="PRINTS" id="PR01021">
    <property type="entry name" value="OMPADOMAIN"/>
</dbReference>
<evidence type="ECO:0000256" key="4">
    <source>
        <dbReference type="PROSITE-ProRule" id="PRU00473"/>
    </source>
</evidence>
<dbReference type="PANTHER" id="PTHR30329">
    <property type="entry name" value="STATOR ELEMENT OF FLAGELLAR MOTOR COMPLEX"/>
    <property type="match status" value="1"/>
</dbReference>
<dbReference type="PANTHER" id="PTHR30329:SF21">
    <property type="entry name" value="LIPOPROTEIN YIAD-RELATED"/>
    <property type="match status" value="1"/>
</dbReference>
<organism evidence="8 9">
    <name type="scientific">Metabacillus malikii</name>
    <dbReference type="NCBI Taxonomy" id="1504265"/>
    <lineage>
        <taxon>Bacteria</taxon>
        <taxon>Bacillati</taxon>
        <taxon>Bacillota</taxon>
        <taxon>Bacilli</taxon>
        <taxon>Bacillales</taxon>
        <taxon>Bacillaceae</taxon>
        <taxon>Metabacillus</taxon>
    </lineage>
</organism>
<dbReference type="SUPFAM" id="SSF103088">
    <property type="entry name" value="OmpA-like"/>
    <property type="match status" value="1"/>
</dbReference>
<gene>
    <name evidence="8" type="ORF">J2S19_003090</name>
</gene>
<evidence type="ECO:0000256" key="3">
    <source>
        <dbReference type="ARBA" id="ARBA00023237"/>
    </source>
</evidence>
<dbReference type="InterPro" id="IPR050330">
    <property type="entry name" value="Bact_OuterMem_StrucFunc"/>
</dbReference>
<feature type="signal peptide" evidence="6">
    <location>
        <begin position="1"/>
        <end position="24"/>
    </location>
</feature>
<feature type="compositionally biased region" description="Basic and acidic residues" evidence="5">
    <location>
        <begin position="32"/>
        <end position="58"/>
    </location>
</feature>
<comment type="caution">
    <text evidence="8">The sequence shown here is derived from an EMBL/GenBank/DDBJ whole genome shotgun (WGS) entry which is preliminary data.</text>
</comment>
<feature type="chain" id="PRO_5046470653" evidence="6">
    <location>
        <begin position="25"/>
        <end position="472"/>
    </location>
</feature>
<feature type="region of interest" description="Disordered" evidence="5">
    <location>
        <begin position="28"/>
        <end position="58"/>
    </location>
</feature>